<sequence>MNDSTTSASTEDSIFVPGRLISDSMLLAYEILNTLKQKRTGKKGFMAMKLDISKAYDRVEWVFIK</sequence>
<dbReference type="OrthoDB" id="1001905at2759"/>
<keyword evidence="2" id="KW-1185">Reference proteome</keyword>
<evidence type="ECO:0000313" key="2">
    <source>
        <dbReference type="Proteomes" id="UP000828251"/>
    </source>
</evidence>
<dbReference type="EMBL" id="JAIQCV010000007">
    <property type="protein sequence ID" value="KAH1081849.1"/>
    <property type="molecule type" value="Genomic_DNA"/>
</dbReference>
<accession>A0A9D4A2N1</accession>
<dbReference type="AlphaFoldDB" id="A0A9D4A2N1"/>
<name>A0A9D4A2N1_9ROSI</name>
<reference evidence="1 2" key="1">
    <citation type="journal article" date="2021" name="Plant Biotechnol. J.">
        <title>Multi-omics assisted identification of the key and species-specific regulatory components of drought-tolerant mechanisms in Gossypium stocksii.</title>
        <authorList>
            <person name="Yu D."/>
            <person name="Ke L."/>
            <person name="Zhang D."/>
            <person name="Wu Y."/>
            <person name="Sun Y."/>
            <person name="Mei J."/>
            <person name="Sun J."/>
            <person name="Sun Y."/>
        </authorList>
    </citation>
    <scope>NUCLEOTIDE SEQUENCE [LARGE SCALE GENOMIC DNA]</scope>
    <source>
        <strain evidence="2">cv. E1</strain>
        <tissue evidence="1">Leaf</tissue>
    </source>
</reference>
<proteinExistence type="predicted"/>
<dbReference type="Proteomes" id="UP000828251">
    <property type="component" value="Unassembled WGS sequence"/>
</dbReference>
<comment type="caution">
    <text evidence="1">The sequence shown here is derived from an EMBL/GenBank/DDBJ whole genome shotgun (WGS) entry which is preliminary data.</text>
</comment>
<gene>
    <name evidence="1" type="ORF">J1N35_021610</name>
</gene>
<protein>
    <recommendedName>
        <fullName evidence="3">Reverse transcriptase domain-containing protein</fullName>
    </recommendedName>
</protein>
<evidence type="ECO:0000313" key="1">
    <source>
        <dbReference type="EMBL" id="KAH1081849.1"/>
    </source>
</evidence>
<evidence type="ECO:0008006" key="3">
    <source>
        <dbReference type="Google" id="ProtNLM"/>
    </source>
</evidence>
<organism evidence="1 2">
    <name type="scientific">Gossypium stocksii</name>
    <dbReference type="NCBI Taxonomy" id="47602"/>
    <lineage>
        <taxon>Eukaryota</taxon>
        <taxon>Viridiplantae</taxon>
        <taxon>Streptophyta</taxon>
        <taxon>Embryophyta</taxon>
        <taxon>Tracheophyta</taxon>
        <taxon>Spermatophyta</taxon>
        <taxon>Magnoliopsida</taxon>
        <taxon>eudicotyledons</taxon>
        <taxon>Gunneridae</taxon>
        <taxon>Pentapetalae</taxon>
        <taxon>rosids</taxon>
        <taxon>malvids</taxon>
        <taxon>Malvales</taxon>
        <taxon>Malvaceae</taxon>
        <taxon>Malvoideae</taxon>
        <taxon>Gossypium</taxon>
    </lineage>
</organism>